<keyword evidence="6 7" id="KW-0326">Glycosidase</keyword>
<comment type="caution">
    <text evidence="9">The sequence shown here is derived from an EMBL/GenBank/DDBJ whole genome shotgun (WGS) entry which is preliminary data.</text>
</comment>
<dbReference type="EC" id="3.2.2.-" evidence="7"/>
<evidence type="ECO:0000256" key="3">
    <source>
        <dbReference type="ARBA" id="ARBA00023204"/>
    </source>
</evidence>
<feature type="active site" evidence="7">
    <location>
        <position position="137"/>
    </location>
</feature>
<sequence length="214" mass="25269">MRPSSENALAEMIRSLRNNSELRRTVESRLREFEEIGRMGSDIWMKEMTFCLLAANYSAVTAYRIAELLFSSNLLFRGSKEDIRDMLIREGYRFPNRSAYIVNAREIIDEIRSVVPDLNDFKARDYLVSRVKGFGMKESSHFLRNTGRKNLAIVDRHIIRVSVEYGLIDHVRSLTRRRYLEIEEKLREVANRLEITLAELDLYLWYTKTGFVFR</sequence>
<dbReference type="Pfam" id="PF22175">
    <property type="entry name" value="Ogg-HhH"/>
    <property type="match status" value="1"/>
</dbReference>
<dbReference type="SUPFAM" id="SSF48150">
    <property type="entry name" value="DNA-glycosylase"/>
    <property type="match status" value="1"/>
</dbReference>
<dbReference type="InterPro" id="IPR012092">
    <property type="entry name" value="DNA_glyclase/AP_lyase_Ogg"/>
</dbReference>
<feature type="active site" evidence="7">
    <location>
        <position position="155"/>
    </location>
</feature>
<evidence type="ECO:0000256" key="6">
    <source>
        <dbReference type="ARBA" id="ARBA00023295"/>
    </source>
</evidence>
<dbReference type="GO" id="GO:0016799">
    <property type="term" value="F:hydrolase activity, hydrolyzing N-glycosyl compounds"/>
    <property type="evidence" value="ECO:0007669"/>
    <property type="project" value="UniProtKB-UniRule"/>
</dbReference>
<evidence type="ECO:0000256" key="4">
    <source>
        <dbReference type="ARBA" id="ARBA00023239"/>
    </source>
</evidence>
<evidence type="ECO:0000313" key="10">
    <source>
        <dbReference type="Proteomes" id="UP000316217"/>
    </source>
</evidence>
<keyword evidence="5 7" id="KW-0511">Multifunctional enzyme</keyword>
<reference evidence="9 10" key="1">
    <citation type="journal article" date="2019" name="Nat. Microbiol.">
        <title>Wide diversity of methane and short-chain alkane metabolisms in uncultured archaea.</title>
        <authorList>
            <person name="Borrel G."/>
            <person name="Adam P.S."/>
            <person name="McKay L.J."/>
            <person name="Chen L.X."/>
            <person name="Sierra-Garcia I.N."/>
            <person name="Sieber C.M."/>
            <person name="Letourneur Q."/>
            <person name="Ghozlane A."/>
            <person name="Andersen G.L."/>
            <person name="Li W.J."/>
            <person name="Hallam S.J."/>
            <person name="Muyzer G."/>
            <person name="de Oliveira V.M."/>
            <person name="Inskeep W.P."/>
            <person name="Banfield J.F."/>
            <person name="Gribaldo S."/>
        </authorList>
    </citation>
    <scope>NUCLEOTIDE SEQUENCE [LARGE SCALE GENOMIC DNA]</scope>
    <source>
        <strain evidence="9">NM4</strain>
    </source>
</reference>
<proteinExistence type="inferred from homology"/>
<evidence type="ECO:0000259" key="8">
    <source>
        <dbReference type="SMART" id="SM00478"/>
    </source>
</evidence>
<organism evidence="9 10">
    <name type="scientific">Candidatus Methanodesulfokora washburnensis</name>
    <dbReference type="NCBI Taxonomy" id="2478471"/>
    <lineage>
        <taxon>Archaea</taxon>
        <taxon>Thermoproteota</taxon>
        <taxon>Candidatus Korarchaeia</taxon>
        <taxon>Candidatus Korarchaeia incertae sedis</taxon>
        <taxon>Candidatus Methanodesulfokora</taxon>
    </lineage>
</organism>
<dbReference type="GO" id="GO:0140078">
    <property type="term" value="F:class I DNA-(apurinic or apyrimidinic site) endonuclease activity"/>
    <property type="evidence" value="ECO:0007669"/>
    <property type="project" value="UniProtKB-EC"/>
</dbReference>
<dbReference type="AlphaFoldDB" id="A0A520KMX3"/>
<comment type="caution">
    <text evidence="7">Lacks conserved residue(s) required for the propagation of feature annotation.</text>
</comment>
<keyword evidence="2 7" id="KW-0378">Hydrolase</keyword>
<protein>
    <recommendedName>
        <fullName evidence="7">8-oxoguanine DNA glycosylase/AP lyase</fullName>
    </recommendedName>
    <domain>
        <recommendedName>
            <fullName evidence="7">8-oxoguanine DNA glycosylase</fullName>
            <shortName evidence="7">8-oxoG DNA glycosylase</shortName>
            <ecNumber evidence="7">3.2.2.-</ecNumber>
        </recommendedName>
    </domain>
    <domain>
        <recommendedName>
            <fullName evidence="7">DNA-(apurinic or apyrimidinic site) lyase</fullName>
            <shortName evidence="7">AP lyase</shortName>
            <ecNumber evidence="7">4.2.99.18</ecNumber>
        </recommendedName>
    </domain>
</protein>
<name>A0A520KMX3_9CREN</name>
<dbReference type="EMBL" id="RXII01000041">
    <property type="protein sequence ID" value="RZN62617.1"/>
    <property type="molecule type" value="Genomic_DNA"/>
</dbReference>
<evidence type="ECO:0000256" key="5">
    <source>
        <dbReference type="ARBA" id="ARBA00023268"/>
    </source>
</evidence>
<keyword evidence="3 7" id="KW-0234">DNA repair</keyword>
<evidence type="ECO:0000256" key="2">
    <source>
        <dbReference type="ARBA" id="ARBA00022801"/>
    </source>
</evidence>
<dbReference type="PIRSF" id="PIRSF005954">
    <property type="entry name" value="Thrmst_ogg"/>
    <property type="match status" value="1"/>
</dbReference>
<comment type="catalytic activity">
    <reaction evidence="7">
        <text>2'-deoxyribonucleotide-(2'-deoxyribose 5'-phosphate)-2'-deoxyribonucleotide-DNA = a 3'-end 2'-deoxyribonucleotide-(2,3-dehydro-2,3-deoxyribose 5'-phosphate)-DNA + a 5'-end 5'-phospho-2'-deoxyribonucleoside-DNA + H(+)</text>
        <dbReference type="Rhea" id="RHEA:66592"/>
        <dbReference type="Rhea" id="RHEA-COMP:13180"/>
        <dbReference type="Rhea" id="RHEA-COMP:16897"/>
        <dbReference type="Rhea" id="RHEA-COMP:17067"/>
        <dbReference type="ChEBI" id="CHEBI:15378"/>
        <dbReference type="ChEBI" id="CHEBI:136412"/>
        <dbReference type="ChEBI" id="CHEBI:157695"/>
        <dbReference type="ChEBI" id="CHEBI:167181"/>
        <dbReference type="EC" id="4.2.99.18"/>
    </reaction>
</comment>
<dbReference type="InterPro" id="IPR003265">
    <property type="entry name" value="HhH-GPD_domain"/>
</dbReference>
<accession>A0A520KMX3</accession>
<dbReference type="EC" id="4.2.99.18" evidence="7"/>
<evidence type="ECO:0000256" key="1">
    <source>
        <dbReference type="ARBA" id="ARBA00022763"/>
    </source>
</evidence>
<dbReference type="NCBIfam" id="NF002305">
    <property type="entry name" value="PRK01229.1"/>
    <property type="match status" value="1"/>
</dbReference>
<comment type="similarity">
    <text evidence="7">Belongs to the type-2 OGG1 family.</text>
</comment>
<comment type="function">
    <text evidence="7">Catalyzes the excision of an oxidatively damaged form of guanine (7,8-dihydro-8-oxoguanine = 8-oxoG) from DNA. Also cleaves the DNA backbone at apurinic/apyrimidinic sites (AP sites).</text>
</comment>
<gene>
    <name evidence="7" type="primary">ogg</name>
    <name evidence="9" type="ORF">EF810_02315</name>
</gene>
<feature type="domain" description="HhH-GPD" evidence="8">
    <location>
        <begin position="53"/>
        <end position="209"/>
    </location>
</feature>
<evidence type="ECO:0000313" key="9">
    <source>
        <dbReference type="EMBL" id="RZN62617.1"/>
    </source>
</evidence>
<keyword evidence="4 7" id="KW-0456">Lyase</keyword>
<dbReference type="InterPro" id="IPR023170">
    <property type="entry name" value="HhH_base_excis_C"/>
</dbReference>
<dbReference type="Gene3D" id="1.10.1670.10">
    <property type="entry name" value="Helix-hairpin-Helix base-excision DNA repair enzymes (C-terminal)"/>
    <property type="match status" value="1"/>
</dbReference>
<dbReference type="GO" id="GO:0006284">
    <property type="term" value="P:base-excision repair"/>
    <property type="evidence" value="ECO:0007669"/>
    <property type="project" value="UniProtKB-UniRule"/>
</dbReference>
<dbReference type="Proteomes" id="UP000316217">
    <property type="component" value="Unassembled WGS sequence"/>
</dbReference>
<dbReference type="InterPro" id="IPR011257">
    <property type="entry name" value="DNA_glycosylase"/>
</dbReference>
<dbReference type="Gene3D" id="1.10.340.30">
    <property type="entry name" value="Hypothetical protein, domain 2"/>
    <property type="match status" value="1"/>
</dbReference>
<dbReference type="HAMAP" id="MF_00241">
    <property type="entry name" value="Ogg"/>
    <property type="match status" value="1"/>
</dbReference>
<dbReference type="SMART" id="SM00478">
    <property type="entry name" value="ENDO3c"/>
    <property type="match status" value="1"/>
</dbReference>
<evidence type="ECO:0000256" key="7">
    <source>
        <dbReference type="HAMAP-Rule" id="MF_00241"/>
    </source>
</evidence>
<keyword evidence="1 7" id="KW-0227">DNA damage</keyword>
<dbReference type="CDD" id="cd00056">
    <property type="entry name" value="ENDO3c"/>
    <property type="match status" value="1"/>
</dbReference>